<keyword evidence="1" id="KW-0145">Chemotaxis</keyword>
<dbReference type="PRINTS" id="PR00260">
    <property type="entry name" value="CHEMTRNSDUCR"/>
</dbReference>
<feature type="domain" description="HAMP" evidence="5">
    <location>
        <begin position="167"/>
        <end position="213"/>
    </location>
</feature>
<evidence type="ECO:0000259" key="5">
    <source>
        <dbReference type="PROSITE" id="PS50885"/>
    </source>
</evidence>
<dbReference type="InterPro" id="IPR004090">
    <property type="entry name" value="Chemotax_Me-accpt_rcpt"/>
</dbReference>
<keyword evidence="3" id="KW-0807">Transducer</keyword>
<dbReference type="SMART" id="SM00283">
    <property type="entry name" value="MA"/>
    <property type="match status" value="1"/>
</dbReference>
<dbReference type="InterPro" id="IPR003660">
    <property type="entry name" value="HAMP_dom"/>
</dbReference>
<dbReference type="InterPro" id="IPR051310">
    <property type="entry name" value="MCP_chemotaxis"/>
</dbReference>
<dbReference type="Proteomes" id="UP001273531">
    <property type="component" value="Unassembled WGS sequence"/>
</dbReference>
<evidence type="ECO:0000313" key="7">
    <source>
        <dbReference type="Proteomes" id="UP001273531"/>
    </source>
</evidence>
<evidence type="ECO:0000256" key="3">
    <source>
        <dbReference type="PROSITE-ProRule" id="PRU00284"/>
    </source>
</evidence>
<dbReference type="EMBL" id="JAWJEJ010000001">
    <property type="protein sequence ID" value="MDV3456838.1"/>
    <property type="molecule type" value="Genomic_DNA"/>
</dbReference>
<dbReference type="Pfam" id="PF00015">
    <property type="entry name" value="MCPsignal"/>
    <property type="match status" value="1"/>
</dbReference>
<dbReference type="InterPro" id="IPR044398">
    <property type="entry name" value="Globin-sensor_dom"/>
</dbReference>
<dbReference type="InterPro" id="IPR012292">
    <property type="entry name" value="Globin/Proto"/>
</dbReference>
<dbReference type="InterPro" id="IPR039379">
    <property type="entry name" value="Protoglobin_sensor_dom"/>
</dbReference>
<proteinExistence type="inferred from homology"/>
<comment type="similarity">
    <text evidence="2">Belongs to the methyl-accepting chemotaxis (MCP) protein family.</text>
</comment>
<comment type="caution">
    <text evidence="6">The sequence shown here is derived from an EMBL/GenBank/DDBJ whole genome shotgun (WGS) entry which is preliminary data.</text>
</comment>
<dbReference type="InterPro" id="IPR009050">
    <property type="entry name" value="Globin-like_sf"/>
</dbReference>
<sequence>MINPELQSRLDFAYFTAEQRSILAGSQSRISELLSPALDRFYEIAGRTPETARFFRDPAHMATAKQAQMRHWQHLSAGTFDETYHASVRRIGERHAIIGLEPRWYIGAYMIVIEDLIRGLGPSGAFRPGTKKSVEAVVAAVKAALIDMELSVSIYFERSEAAQKLVVETLEQGLATLASGDLTVQMTEKFEQGYEPVRHNFNAAVDQLRDLISNVLHSAGEIKTGAQEIAQASEDLAKRTEANAASLEQTTAAMAQMRDRVESTAQGSARTVDRANGAMAAVADGRNVAQDAMSAMNQVSESAKGIDSVIEGLDKIAFQTRVLAMNAAVEAGRAGEAGRGFAVVADLVSALAMRAEEEAGRARDQLTATQRDIIGAVEMVGRVDAALGSISGDVGEVHGLLAHMASDNQAQSAAIGEISAAVLHMDQATQQNAAMVEETSAAARNLSSEVAGLADQAAKFAIGETPPAQKPARSHRAVAPLRGPAPPPAAVASVEWATF</sequence>
<dbReference type="Gene3D" id="1.10.287.950">
    <property type="entry name" value="Methyl-accepting chemotaxis protein"/>
    <property type="match status" value="1"/>
</dbReference>
<evidence type="ECO:0000256" key="1">
    <source>
        <dbReference type="ARBA" id="ARBA00022500"/>
    </source>
</evidence>
<dbReference type="SUPFAM" id="SSF58104">
    <property type="entry name" value="Methyl-accepting chemotaxis protein (MCP) signaling domain"/>
    <property type="match status" value="1"/>
</dbReference>
<dbReference type="SUPFAM" id="SSF46458">
    <property type="entry name" value="Globin-like"/>
    <property type="match status" value="1"/>
</dbReference>
<feature type="domain" description="Methyl-accepting transducer" evidence="4">
    <location>
        <begin position="218"/>
        <end position="447"/>
    </location>
</feature>
<dbReference type="PROSITE" id="PS50885">
    <property type="entry name" value="HAMP"/>
    <property type="match status" value="1"/>
</dbReference>
<dbReference type="CDD" id="cd01068">
    <property type="entry name" value="globin_sensor"/>
    <property type="match status" value="1"/>
</dbReference>
<keyword evidence="7" id="KW-1185">Reference proteome</keyword>
<dbReference type="PANTHER" id="PTHR43531:SF11">
    <property type="entry name" value="METHYL-ACCEPTING CHEMOTAXIS PROTEIN 3"/>
    <property type="match status" value="1"/>
</dbReference>
<evidence type="ECO:0000313" key="6">
    <source>
        <dbReference type="EMBL" id="MDV3456838.1"/>
    </source>
</evidence>
<dbReference type="RefSeq" id="WP_317226006.1">
    <property type="nucleotide sequence ID" value="NZ_JAWJEJ010000001.1"/>
</dbReference>
<accession>A0ABU3Y614</accession>
<dbReference type="PANTHER" id="PTHR43531">
    <property type="entry name" value="PROTEIN ICFG"/>
    <property type="match status" value="1"/>
</dbReference>
<protein>
    <submittedName>
        <fullName evidence="6">Globin-coupled sensor protein</fullName>
    </submittedName>
</protein>
<reference evidence="6 7" key="1">
    <citation type="submission" date="2023-10" db="EMBL/GenBank/DDBJ databases">
        <title>Sphingomonas sp. HF-S4 16S ribosomal RNA gene Genome sequencing and assembly.</title>
        <authorList>
            <person name="Lee H."/>
        </authorList>
    </citation>
    <scope>NUCLEOTIDE SEQUENCE [LARGE SCALE GENOMIC DNA]</scope>
    <source>
        <strain evidence="6 7">HF-S4</strain>
    </source>
</reference>
<gene>
    <name evidence="6" type="ORF">RZN05_07580</name>
</gene>
<organism evidence="6 7">
    <name type="scientific">Sphingomonas agrestis</name>
    <dbReference type="NCBI Taxonomy" id="3080540"/>
    <lineage>
        <taxon>Bacteria</taxon>
        <taxon>Pseudomonadati</taxon>
        <taxon>Pseudomonadota</taxon>
        <taxon>Alphaproteobacteria</taxon>
        <taxon>Sphingomonadales</taxon>
        <taxon>Sphingomonadaceae</taxon>
        <taxon>Sphingomonas</taxon>
    </lineage>
</organism>
<evidence type="ECO:0000256" key="2">
    <source>
        <dbReference type="ARBA" id="ARBA00029447"/>
    </source>
</evidence>
<dbReference type="Pfam" id="PF11563">
    <property type="entry name" value="Protoglobin"/>
    <property type="match status" value="1"/>
</dbReference>
<evidence type="ECO:0000259" key="4">
    <source>
        <dbReference type="PROSITE" id="PS50111"/>
    </source>
</evidence>
<dbReference type="PROSITE" id="PS50111">
    <property type="entry name" value="CHEMOTAXIS_TRANSDUC_2"/>
    <property type="match status" value="1"/>
</dbReference>
<dbReference type="InterPro" id="IPR004089">
    <property type="entry name" value="MCPsignal_dom"/>
</dbReference>
<name>A0ABU3Y614_9SPHN</name>
<dbReference type="Gene3D" id="1.10.490.10">
    <property type="entry name" value="Globins"/>
    <property type="match status" value="1"/>
</dbReference>